<evidence type="ECO:0000256" key="4">
    <source>
        <dbReference type="ARBA" id="ARBA00023136"/>
    </source>
</evidence>
<comment type="subcellular location">
    <subcellularLocation>
        <location evidence="1">Membrane</location>
        <topology evidence="1">Multi-pass membrane protein</topology>
    </subcellularLocation>
</comment>
<dbReference type="OrthoDB" id="9767361at2"/>
<feature type="transmembrane region" description="Helical" evidence="5">
    <location>
        <begin position="371"/>
        <end position="391"/>
    </location>
</feature>
<feature type="transmembrane region" description="Helical" evidence="5">
    <location>
        <begin position="323"/>
        <end position="351"/>
    </location>
</feature>
<dbReference type="InterPro" id="IPR001807">
    <property type="entry name" value="ClC"/>
</dbReference>
<evidence type="ECO:0000256" key="2">
    <source>
        <dbReference type="ARBA" id="ARBA00022692"/>
    </source>
</evidence>
<evidence type="ECO:0000256" key="3">
    <source>
        <dbReference type="ARBA" id="ARBA00022989"/>
    </source>
</evidence>
<keyword evidence="2 5" id="KW-0812">Transmembrane</keyword>
<feature type="transmembrane region" description="Helical" evidence="5">
    <location>
        <begin position="142"/>
        <end position="167"/>
    </location>
</feature>
<sequence>MISLSIKEKAKQYMVLTGMALFIGLLVGTIDMIFGQGLLLIGDVRSQHWPLILFLALAGLVIVYLYKRFGGKASKGMGLVFDVGHAREEEIPVVLVPLIMLTTWMSHLFGGSVGREGVAVQIGATLSHRFARHIKIADASRIFLMTGMAAGFAGLFQTPLAATFFALEVLTVGELQLIALYPALIASIVASFTSHALGLEKFAVPLKETLSWTPETLIKVALLGLAFGLAGKLFAVSLSWLKKTVAQVLPNPYIRIAVIGAGLSLVLLTLQLTKVGTYSGLGTNLIDLAFHQGTAQSYDWILKLLFTVVTISAGYQGGEVTPLFAIGATLGVFLASILGLPVLVVAAIGYASVFGSATTTLLAPILIGGEVFGYANLPFFVIACAIAYCLPKEWSIYSGQKVAKK</sequence>
<feature type="transmembrane region" description="Helical" evidence="5">
    <location>
        <begin position="220"/>
        <end position="241"/>
    </location>
</feature>
<dbReference type="Gene3D" id="1.10.3080.10">
    <property type="entry name" value="Clc chloride channel"/>
    <property type="match status" value="1"/>
</dbReference>
<dbReference type="PANTHER" id="PTHR43427">
    <property type="entry name" value="CHLORIDE CHANNEL PROTEIN CLC-E"/>
    <property type="match status" value="1"/>
</dbReference>
<dbReference type="SUPFAM" id="SSF81340">
    <property type="entry name" value="Clc chloride channel"/>
    <property type="match status" value="1"/>
</dbReference>
<dbReference type="EMBL" id="LQOD01000109">
    <property type="protein sequence ID" value="KXT94473.1"/>
    <property type="molecule type" value="Genomic_DNA"/>
</dbReference>
<accession>A0A139PW06</accession>
<dbReference type="RefSeq" id="WP_134990122.1">
    <property type="nucleotide sequence ID" value="NZ_KQ970286.1"/>
</dbReference>
<dbReference type="PATRIC" id="fig|28037.233.peg.675"/>
<evidence type="ECO:0000313" key="6">
    <source>
        <dbReference type="EMBL" id="KXT94473.1"/>
    </source>
</evidence>
<feature type="transmembrane region" description="Helical" evidence="5">
    <location>
        <begin position="253"/>
        <end position="270"/>
    </location>
</feature>
<name>A0A139PW06_STRMT</name>
<dbReference type="Proteomes" id="UP000070458">
    <property type="component" value="Unassembled WGS sequence"/>
</dbReference>
<protein>
    <submittedName>
        <fullName evidence="6">Chloride channel protein</fullName>
    </submittedName>
</protein>
<evidence type="ECO:0000256" key="5">
    <source>
        <dbReference type="SAM" id="Phobius"/>
    </source>
</evidence>
<dbReference type="GO" id="GO:0016020">
    <property type="term" value="C:membrane"/>
    <property type="evidence" value="ECO:0007669"/>
    <property type="project" value="UniProtKB-SubCell"/>
</dbReference>
<feature type="transmembrane region" description="Helical" evidence="5">
    <location>
        <begin position="47"/>
        <end position="66"/>
    </location>
</feature>
<dbReference type="AlphaFoldDB" id="A0A139PW06"/>
<reference evidence="6 7" key="1">
    <citation type="submission" date="2016-01" db="EMBL/GenBank/DDBJ databases">
        <title>Highly variable Streptococcus oralis are common among viridans streptococci isolated from primates.</title>
        <authorList>
            <person name="Denapaite D."/>
            <person name="Rieger M."/>
            <person name="Koendgen S."/>
            <person name="Brueckner R."/>
            <person name="Ochigava I."/>
            <person name="Kappeler P."/>
            <person name="Maetz-Rensing K."/>
            <person name="Leendertz F."/>
            <person name="Hakenbeck R."/>
        </authorList>
    </citation>
    <scope>NUCLEOTIDE SEQUENCE [LARGE SCALE GENOMIC DNA]</scope>
    <source>
        <strain evidence="6 7">DD26</strain>
    </source>
</reference>
<evidence type="ECO:0000256" key="1">
    <source>
        <dbReference type="ARBA" id="ARBA00004141"/>
    </source>
</evidence>
<keyword evidence="4 5" id="KW-0472">Membrane</keyword>
<feature type="transmembrane region" description="Helical" evidence="5">
    <location>
        <begin position="179"/>
        <end position="199"/>
    </location>
</feature>
<dbReference type="InterPro" id="IPR014743">
    <property type="entry name" value="Cl-channel_core"/>
</dbReference>
<feature type="transmembrane region" description="Helical" evidence="5">
    <location>
        <begin position="12"/>
        <end position="35"/>
    </location>
</feature>
<keyword evidence="3 5" id="KW-1133">Transmembrane helix</keyword>
<dbReference type="PANTHER" id="PTHR43427:SF12">
    <property type="entry name" value="CHLORIDE TRANSPORTER"/>
    <property type="match status" value="1"/>
</dbReference>
<dbReference type="GO" id="GO:0015108">
    <property type="term" value="F:chloride transmembrane transporter activity"/>
    <property type="evidence" value="ECO:0007669"/>
    <property type="project" value="InterPro"/>
</dbReference>
<dbReference type="PRINTS" id="PR00762">
    <property type="entry name" value="CLCHANNEL"/>
</dbReference>
<dbReference type="Pfam" id="PF00654">
    <property type="entry name" value="Voltage_CLC"/>
    <property type="match status" value="1"/>
</dbReference>
<dbReference type="InterPro" id="IPR050368">
    <property type="entry name" value="ClC-type_chloride_channel"/>
</dbReference>
<proteinExistence type="predicted"/>
<gene>
    <name evidence="6" type="ORF">SMIDD26_00603</name>
</gene>
<comment type="caution">
    <text evidence="6">The sequence shown here is derived from an EMBL/GenBank/DDBJ whole genome shotgun (WGS) entry which is preliminary data.</text>
</comment>
<organism evidence="6 7">
    <name type="scientific">Streptococcus mitis</name>
    <dbReference type="NCBI Taxonomy" id="28037"/>
    <lineage>
        <taxon>Bacteria</taxon>
        <taxon>Bacillati</taxon>
        <taxon>Bacillota</taxon>
        <taxon>Bacilli</taxon>
        <taxon>Lactobacillales</taxon>
        <taxon>Streptococcaceae</taxon>
        <taxon>Streptococcus</taxon>
        <taxon>Streptococcus mitis group</taxon>
    </lineage>
</organism>
<evidence type="ECO:0000313" key="7">
    <source>
        <dbReference type="Proteomes" id="UP000070458"/>
    </source>
</evidence>